<dbReference type="SUPFAM" id="SSF101173">
    <property type="entry name" value="Docking domain B of the erythromycin polyketide synthase (DEBS)"/>
    <property type="match status" value="1"/>
</dbReference>
<evidence type="ECO:0000313" key="20">
    <source>
        <dbReference type="Proteomes" id="UP000295680"/>
    </source>
</evidence>
<dbReference type="InterPro" id="IPR042104">
    <property type="entry name" value="PKS_dehydratase_sf"/>
</dbReference>
<dbReference type="Gene3D" id="1.10.1200.10">
    <property type="entry name" value="ACP-like"/>
    <property type="match status" value="2"/>
</dbReference>
<dbReference type="SUPFAM" id="SSF53901">
    <property type="entry name" value="Thiolase-like"/>
    <property type="match status" value="2"/>
</dbReference>
<feature type="active site" description="Proton acceptor; for dehydratase activity" evidence="14">
    <location>
        <position position="3103"/>
    </location>
</feature>
<dbReference type="InterPro" id="IPR013968">
    <property type="entry name" value="PKS_KR"/>
</dbReference>
<dbReference type="InterPro" id="IPR032821">
    <property type="entry name" value="PKS_assoc"/>
</dbReference>
<proteinExistence type="predicted"/>
<dbReference type="SUPFAM" id="SSF50129">
    <property type="entry name" value="GroES-like"/>
    <property type="match status" value="1"/>
</dbReference>
<dbReference type="CDD" id="cd00833">
    <property type="entry name" value="PKS"/>
    <property type="match status" value="2"/>
</dbReference>
<dbReference type="EC" id="2.3.1.94" evidence="13"/>
<evidence type="ECO:0000259" key="18">
    <source>
        <dbReference type="PROSITE" id="PS52019"/>
    </source>
</evidence>
<dbReference type="InterPro" id="IPR036299">
    <property type="entry name" value="Polyketide_synth_docking_sf"/>
</dbReference>
<dbReference type="SMART" id="SM01294">
    <property type="entry name" value="PKS_PP_betabranch"/>
    <property type="match status" value="2"/>
</dbReference>
<evidence type="ECO:0000256" key="5">
    <source>
        <dbReference type="ARBA" id="ARBA00022737"/>
    </source>
</evidence>
<keyword evidence="7" id="KW-0511">Multifunctional enzyme</keyword>
<evidence type="ECO:0000256" key="4">
    <source>
        <dbReference type="ARBA" id="ARBA00022679"/>
    </source>
</evidence>
<dbReference type="RefSeq" id="WP_243726869.1">
    <property type="nucleotide sequence ID" value="NZ_SLWS01000003.1"/>
</dbReference>
<feature type="region of interest" description="N-terminal hotdog fold" evidence="14">
    <location>
        <begin position="935"/>
        <end position="1057"/>
    </location>
</feature>
<dbReference type="Gene3D" id="3.40.47.10">
    <property type="match status" value="2"/>
</dbReference>
<feature type="domain" description="Carrier" evidence="16">
    <location>
        <begin position="2086"/>
        <end position="2161"/>
    </location>
</feature>
<dbReference type="FunFam" id="1.10.1200.10:FF:000007">
    <property type="entry name" value="Probable polyketide synthase pks17"/>
    <property type="match status" value="2"/>
</dbReference>
<dbReference type="CDD" id="cd05195">
    <property type="entry name" value="enoyl_red"/>
    <property type="match status" value="1"/>
</dbReference>
<dbReference type="InterPro" id="IPR055123">
    <property type="entry name" value="SpnB-like_Rossmann"/>
</dbReference>
<dbReference type="FunFam" id="3.40.50.720:FF:000209">
    <property type="entry name" value="Polyketide synthase Pks12"/>
    <property type="match status" value="1"/>
</dbReference>
<dbReference type="Pfam" id="PF21089">
    <property type="entry name" value="PKS_DH_N"/>
    <property type="match status" value="2"/>
</dbReference>
<protein>
    <recommendedName>
        <fullName evidence="13">6-deoxyerythronolide-B synthase</fullName>
        <ecNumber evidence="13">2.3.1.94</ecNumber>
    </recommendedName>
</protein>
<keyword evidence="6" id="KW-0045">Antibiotic biosynthesis</keyword>
<comment type="catalytic activity">
    <reaction evidence="9">
        <text>6 (S)-methylmalonyl-CoA + propanoyl-CoA + 6 NADPH + 12 H(+) = 6-deoxyerythronolide B + 6 CO2 + 6 NADP(+) + 7 CoA + H2O</text>
        <dbReference type="Rhea" id="RHEA:23068"/>
        <dbReference type="ChEBI" id="CHEBI:15377"/>
        <dbReference type="ChEBI" id="CHEBI:15378"/>
        <dbReference type="ChEBI" id="CHEBI:16089"/>
        <dbReference type="ChEBI" id="CHEBI:16526"/>
        <dbReference type="ChEBI" id="CHEBI:57287"/>
        <dbReference type="ChEBI" id="CHEBI:57327"/>
        <dbReference type="ChEBI" id="CHEBI:57392"/>
        <dbReference type="ChEBI" id="CHEBI:57783"/>
        <dbReference type="ChEBI" id="CHEBI:58349"/>
        <dbReference type="EC" id="2.3.1.94"/>
    </reaction>
</comment>
<feature type="domain" description="Carrier" evidence="16">
    <location>
        <begin position="3773"/>
        <end position="3848"/>
    </location>
</feature>
<dbReference type="Pfam" id="PF22953">
    <property type="entry name" value="SpnB_Rossmann"/>
    <property type="match status" value="2"/>
</dbReference>
<feature type="region of interest" description="Disordered" evidence="15">
    <location>
        <begin position="1363"/>
        <end position="1475"/>
    </location>
</feature>
<dbReference type="InterPro" id="IPR036291">
    <property type="entry name" value="NAD(P)-bd_dom_sf"/>
</dbReference>
<dbReference type="Pfam" id="PF16197">
    <property type="entry name" value="KAsynt_C_assoc"/>
    <property type="match status" value="2"/>
</dbReference>
<dbReference type="SMART" id="SM00827">
    <property type="entry name" value="PKS_AT"/>
    <property type="match status" value="2"/>
</dbReference>
<evidence type="ECO:0000256" key="12">
    <source>
        <dbReference type="ARBA" id="ARBA00063272"/>
    </source>
</evidence>
<dbReference type="InterPro" id="IPR049551">
    <property type="entry name" value="PKS_DH_C"/>
</dbReference>
<evidence type="ECO:0000256" key="14">
    <source>
        <dbReference type="PROSITE-ProRule" id="PRU01363"/>
    </source>
</evidence>
<dbReference type="Gene3D" id="3.40.366.10">
    <property type="entry name" value="Malonyl-Coenzyme A Acyl Carrier Protein, domain 2"/>
    <property type="match status" value="2"/>
</dbReference>
<evidence type="ECO:0000256" key="2">
    <source>
        <dbReference type="ARBA" id="ARBA00022450"/>
    </source>
</evidence>
<dbReference type="InterPro" id="IPR057326">
    <property type="entry name" value="KR_dom"/>
</dbReference>
<dbReference type="InterPro" id="IPR006162">
    <property type="entry name" value="Ppantetheine_attach_site"/>
</dbReference>
<gene>
    <name evidence="19" type="ORF">EV192_103373</name>
</gene>
<evidence type="ECO:0000256" key="9">
    <source>
        <dbReference type="ARBA" id="ARBA00052442"/>
    </source>
</evidence>
<dbReference type="PROSITE" id="PS00606">
    <property type="entry name" value="KS3_1"/>
    <property type="match status" value="2"/>
</dbReference>
<dbReference type="GO" id="GO:0031177">
    <property type="term" value="F:phosphopantetheine binding"/>
    <property type="evidence" value="ECO:0007669"/>
    <property type="project" value="InterPro"/>
</dbReference>
<evidence type="ECO:0000256" key="10">
    <source>
        <dbReference type="ARBA" id="ARBA00060158"/>
    </source>
</evidence>
<feature type="active site" description="Proton acceptor; for dehydratase activity" evidence="14">
    <location>
        <position position="967"/>
    </location>
</feature>
<dbReference type="PROSITE" id="PS50075">
    <property type="entry name" value="CARRIER"/>
    <property type="match status" value="2"/>
</dbReference>
<feature type="domain" description="PKS/mFAS DH" evidence="18">
    <location>
        <begin position="3071"/>
        <end position="3341"/>
    </location>
</feature>
<dbReference type="SMART" id="SM00822">
    <property type="entry name" value="PKS_KR"/>
    <property type="match status" value="2"/>
</dbReference>
<dbReference type="Pfam" id="PF00550">
    <property type="entry name" value="PP-binding"/>
    <property type="match status" value="2"/>
</dbReference>
<dbReference type="InterPro" id="IPR014043">
    <property type="entry name" value="Acyl_transferase_dom"/>
</dbReference>
<dbReference type="PROSITE" id="PS00012">
    <property type="entry name" value="PHOSPHOPANTETHEINE"/>
    <property type="match status" value="2"/>
</dbReference>
<dbReference type="Gene3D" id="3.30.70.3290">
    <property type="match status" value="2"/>
</dbReference>
<dbReference type="GO" id="GO:0033068">
    <property type="term" value="P:macrolide biosynthetic process"/>
    <property type="evidence" value="ECO:0007669"/>
    <property type="project" value="UniProtKB-ARBA"/>
</dbReference>
<keyword evidence="20" id="KW-1185">Reference proteome</keyword>
<dbReference type="FunFam" id="3.40.366.10:FF:000002">
    <property type="entry name" value="Probable polyketide synthase 2"/>
    <property type="match status" value="2"/>
</dbReference>
<dbReference type="SUPFAM" id="SSF55048">
    <property type="entry name" value="Probable ACP-binding domain of malonyl-CoA ACP transacylase"/>
    <property type="match status" value="2"/>
</dbReference>
<dbReference type="InterPro" id="IPR014030">
    <property type="entry name" value="Ketoacyl_synth_N"/>
</dbReference>
<dbReference type="Pfam" id="PF13602">
    <property type="entry name" value="ADH_zinc_N_2"/>
    <property type="match status" value="1"/>
</dbReference>
<dbReference type="GO" id="GO:0006633">
    <property type="term" value="P:fatty acid biosynthetic process"/>
    <property type="evidence" value="ECO:0007669"/>
    <property type="project" value="InterPro"/>
</dbReference>
<dbReference type="PANTHER" id="PTHR43775:SF51">
    <property type="entry name" value="INACTIVE PHENOLPHTHIOCEROL SYNTHESIS POLYKETIDE SYNTHASE TYPE I PKS1-RELATED"/>
    <property type="match status" value="1"/>
</dbReference>
<dbReference type="Pfam" id="PF08659">
    <property type="entry name" value="KR"/>
    <property type="match status" value="2"/>
</dbReference>
<dbReference type="InterPro" id="IPR016035">
    <property type="entry name" value="Acyl_Trfase/lysoPLipase"/>
</dbReference>
<comment type="pathway">
    <text evidence="11">Antibiotic biosynthesis; erythromycin biosynthesis.</text>
</comment>
<feature type="region of interest" description="C-terminal hotdog fold" evidence="14">
    <location>
        <begin position="1069"/>
        <end position="1203"/>
    </location>
</feature>
<dbReference type="InterPro" id="IPR049900">
    <property type="entry name" value="PKS_mFAS_DH"/>
</dbReference>
<evidence type="ECO:0000256" key="7">
    <source>
        <dbReference type="ARBA" id="ARBA00023268"/>
    </source>
</evidence>
<comment type="cofactor">
    <cofactor evidence="1">
        <name>pantetheine 4'-phosphate</name>
        <dbReference type="ChEBI" id="CHEBI:47942"/>
    </cofactor>
</comment>
<evidence type="ECO:0000256" key="1">
    <source>
        <dbReference type="ARBA" id="ARBA00001957"/>
    </source>
</evidence>
<dbReference type="SUPFAM" id="SSF52151">
    <property type="entry name" value="FabD/lysophospholipase-like"/>
    <property type="match status" value="2"/>
</dbReference>
<dbReference type="Pfam" id="PF00698">
    <property type="entry name" value="Acyl_transf_1"/>
    <property type="match status" value="2"/>
</dbReference>
<dbReference type="InterPro" id="IPR049552">
    <property type="entry name" value="PKS_DH_N"/>
</dbReference>
<feature type="region of interest" description="N-terminal hotdog fold" evidence="14">
    <location>
        <begin position="3071"/>
        <end position="3193"/>
    </location>
</feature>
<dbReference type="InterPro" id="IPR016036">
    <property type="entry name" value="Malonyl_transacylase_ACP-bd"/>
</dbReference>
<dbReference type="FunFam" id="3.40.47.10:FF:000019">
    <property type="entry name" value="Polyketide synthase type I"/>
    <property type="match status" value="2"/>
</dbReference>
<keyword evidence="4 19" id="KW-0808">Transferase</keyword>
<dbReference type="GO" id="GO:0016491">
    <property type="term" value="F:oxidoreductase activity"/>
    <property type="evidence" value="ECO:0007669"/>
    <property type="project" value="InterPro"/>
</dbReference>
<comment type="caution">
    <text evidence="19">The sequence shown here is derived from an EMBL/GenBank/DDBJ whole genome shotgun (WGS) entry which is preliminary data.</text>
</comment>
<dbReference type="EMBL" id="SLWS01000003">
    <property type="protein sequence ID" value="TCO60798.1"/>
    <property type="molecule type" value="Genomic_DNA"/>
</dbReference>
<name>A0A4R2JU19_9PSEU</name>
<dbReference type="Gene3D" id="3.40.50.720">
    <property type="entry name" value="NAD(P)-binding Rossmann-like Domain"/>
    <property type="match status" value="2"/>
</dbReference>
<dbReference type="InterPro" id="IPR020841">
    <property type="entry name" value="PKS_Beta-ketoAc_synthase_dom"/>
</dbReference>
<keyword evidence="5" id="KW-0677">Repeat</keyword>
<feature type="region of interest" description="C-terminal hotdog fold" evidence="14">
    <location>
        <begin position="3205"/>
        <end position="3341"/>
    </location>
</feature>
<dbReference type="Gene3D" id="3.90.180.10">
    <property type="entry name" value="Medium-chain alcohol dehydrogenases, catalytic domain"/>
    <property type="match status" value="1"/>
</dbReference>
<dbReference type="InterPro" id="IPR016039">
    <property type="entry name" value="Thiolase-like"/>
</dbReference>
<dbReference type="InterPro" id="IPR011032">
    <property type="entry name" value="GroES-like_sf"/>
</dbReference>
<dbReference type="GO" id="GO:0004312">
    <property type="term" value="F:fatty acid synthase activity"/>
    <property type="evidence" value="ECO:0007669"/>
    <property type="project" value="TreeGrafter"/>
</dbReference>
<dbReference type="Pfam" id="PF02801">
    <property type="entry name" value="Ketoacyl-synt_C"/>
    <property type="match status" value="2"/>
</dbReference>
<comment type="subunit">
    <text evidence="12">Homodimer. Erythronolide synthase is composed of EryAI, EryAII and EryAIII multimodular (2 modules) polypeptides each coding for a functional synthase subunit which participates in 2 of the six FAS-like elongation steps required for formation of the polyketide. Module 1, 2, 3, 4, 5, and 6 participating in biosynthesis steps 1, 2, 3, 4, 5, and 6, respectively.</text>
</comment>
<evidence type="ECO:0000256" key="15">
    <source>
        <dbReference type="SAM" id="MobiDB-lite"/>
    </source>
</evidence>
<dbReference type="InterPro" id="IPR020806">
    <property type="entry name" value="PKS_PP-bd"/>
</dbReference>
<dbReference type="InterPro" id="IPR015083">
    <property type="entry name" value="NorB/c/GfsB-D-like_docking"/>
</dbReference>
<dbReference type="Pfam" id="PF08240">
    <property type="entry name" value="ADH_N"/>
    <property type="match status" value="1"/>
</dbReference>
<dbReference type="PROSITE" id="PS52019">
    <property type="entry name" value="PKS_MFAS_DH"/>
    <property type="match status" value="2"/>
</dbReference>
<dbReference type="Pfam" id="PF14765">
    <property type="entry name" value="PS-DH"/>
    <property type="match status" value="2"/>
</dbReference>
<dbReference type="InterPro" id="IPR014031">
    <property type="entry name" value="Ketoacyl_synth_C"/>
</dbReference>
<feature type="compositionally biased region" description="Low complexity" evidence="15">
    <location>
        <begin position="1410"/>
        <end position="1422"/>
    </location>
</feature>
<evidence type="ECO:0000256" key="11">
    <source>
        <dbReference type="ARBA" id="ARBA00060622"/>
    </source>
</evidence>
<feature type="compositionally biased region" description="Pro residues" evidence="15">
    <location>
        <begin position="1385"/>
        <end position="1409"/>
    </location>
</feature>
<dbReference type="InterPro" id="IPR020807">
    <property type="entry name" value="PKS_DH"/>
</dbReference>
<keyword evidence="8" id="KW-0012">Acyltransferase</keyword>
<dbReference type="SUPFAM" id="SSF47336">
    <property type="entry name" value="ACP-like"/>
    <property type="match status" value="2"/>
</dbReference>
<evidence type="ECO:0000259" key="16">
    <source>
        <dbReference type="PROSITE" id="PS50075"/>
    </source>
</evidence>
<dbReference type="FunFam" id="3.90.180.10:FF:000032">
    <property type="entry name" value="Probable polyketide synthase pks1"/>
    <property type="match status" value="1"/>
</dbReference>
<evidence type="ECO:0000259" key="17">
    <source>
        <dbReference type="PROSITE" id="PS52004"/>
    </source>
</evidence>
<feature type="active site" description="Proton donor; for dehydratase activity" evidence="14">
    <location>
        <position position="3264"/>
    </location>
</feature>
<feature type="domain" description="Ketosynthase family 3 (KS3)" evidence="17">
    <location>
        <begin position="2179"/>
        <end position="2605"/>
    </location>
</feature>
<dbReference type="InterPro" id="IPR036736">
    <property type="entry name" value="ACP-like_sf"/>
</dbReference>
<dbReference type="InterPro" id="IPR013154">
    <property type="entry name" value="ADH-like_N"/>
</dbReference>
<organism evidence="19 20">
    <name type="scientific">Actinocrispum wychmicini</name>
    <dbReference type="NCBI Taxonomy" id="1213861"/>
    <lineage>
        <taxon>Bacteria</taxon>
        <taxon>Bacillati</taxon>
        <taxon>Actinomycetota</taxon>
        <taxon>Actinomycetes</taxon>
        <taxon>Pseudonocardiales</taxon>
        <taxon>Pseudonocardiaceae</taxon>
        <taxon>Actinocrispum</taxon>
    </lineage>
</organism>
<sequence length="3922" mass="411355">MNPAENTPVTDEAKLRDYLKRATTDLRRTRRLLKETEDRAHEPIAIVSMSCRFPGGADTPEQLWQLLADGRDAVTGFPADRGWDVDALYDPDPEAPGRTYTREGGFLQNVDRFDAGFFGISPREALAMDPQQRLLLESTWEAFERAGIRPGSLRGSQTGVFVGTNGQDYTRSLLADIDRVEGYLATGTSASAMSGRVAYTFGLEGPAVTVDTACSASLVAIHLAAQALRNGECDRAVAGGVTVMATPGGFTEFSRQRGLAPDGRCKAFAAAADGTGWGEGIGLVVLRRLSDAQANGEHVLAVIRGTAVNQDGASNGLTAPNGPSQQRVIEQALAAARLTPSDVDAVEAHGTGTTLGDPIEAQALIATYGQNRPSDRPLWLGSIKSNIGHTQAAAGVAGVIKMVLGMRQGILPQSLHIDSPTPHIDWSSSGVSLLTKATPWPDTGQPRRAGVSSFGVSGTNAHIILESAPAHDPLSEEDAGTPLLSTGTLPWLLSARSESALRAQAERLIGLAGDLAGVGHALVTQRDHHVRRAAVIANTKEDMLAGLRALADGVDAANVVRGHGDTAKVVFVFPGQGSQWVEMARGLLDSSAVFRMHLHACADALFPYTGWSLIDVLRGTPGAPSMDRVDVVQPALFAMMVSLARVWQASGIQPDAVIGHSQGENAAAHIAGALSLDDAAKIVALRSQAIIQLAGTGGMASVPLPAATVDTLLQDWERLHIAGVNGPRSTVVAGDPDDLRRLVTSCQDDGVQARLIPVDYASHTPYMETIRTQLEGMLQGITPRAAEVPFYSTVTAGPIDTTGLDAAYWYRNLRSTVRFEETVRALLADGHTLFLEASPHPVLTVPIEEIIEDTGGDATVSGTLRRDDGGPSRLLTSLVRAHVHGAAPRWADLLPRQAHGPVSLPTYAFDADRFWPDGTGSAGDLSSAGLSSADHPLLAARTSLASGAGHLFAGRLSLRTHPWLADHVVAGTVLLPGTAFVELALHAAHHTGCDRIEELTLHAPLPLPPQGGVQLQVVVGAAEDDGERQIEVHSRSSDDDEWIMHATGLLAATEVSAPAGPSSWPPSGATPVDVADAYARLAEVGLNYGPAFRGLRAAWQLGDDVYAEVELPEGVSADGFGVHPALLDAALHTAALAGTSSEPQLPFAWQGVSVHAINASAVRVHLTTRGENTVSVSLTDDSGAPVCTVDALTVRPVTAPQAPARRLYRVAWRPVDTSTALVPSYVSLTDLETLRQEIDLGAAVPDIVLAHLPPADAMDDAARAHDVTRWTHGLVQDWLADDRFAAARLVLVTSGAIAAHDWEHVRDPGAACAWGFLRVAQLEHPDRFAIADLDGLETSAAHLPAALACGEPQLALRDGNAYAPRLTPADTGPRLTPPLAQSPTLAPPTPQPCTLNPPTPGQIPPPPTLTSPAASSRSWAPPTLGPTPPTAMPTPPVSGQAPPPPALAPPAPRPTAPLLASTPSTPGPISPSPGLALPAGPAWRLDVTEPGTVENLALMPCPEHDRELAAGEVRVAVRAAGVNFRDVLITLGLYPGGGVIGGEAAGVVLDVGAGVTDLGPGDAVMGIFPGGAMGPVSVSDRRLLTRVPDGWSFAEAAAAPIVFLTAYYALHDLAALRPGQRLLVHAATGGVGMAATQLARHYGAEVFGTASPAKWSTLREAGFDDAHTANTRTLEFESWFLTVTDGEGFDVVLDSLAGEFVDASLRLLPRGGKFLEMGKTDVRDANDVAARHPGVDYRAFEMFESGPDHIGEMLTALTKLFDAGVLRPLPVTAYDVKLAKQAFRLVSRARHTGKVVLTVPRALAADGTVLVTGGTGTLGGLVARRLVTDHGVRRLVLVSRRGADGADELLAELTGLGADVTIEAADIGNRDALARVLAAVPAEHPLTAIVHTAGITDDAAITSLTPERLDPVLRPKADAVRHLHDLTQDMDLAAFVLFSSVAGTLGNPGQANYAAANAFLDAFATRLRTDGAPVVSLAWGLWEEASGITRKLFEAKENRVSRSVLEPLSTTDGLALFDSALTDGRPDLVPVGLNVSALRAAADADTVPPMLREFVRRGRRRAGTRTNRPSSLQRELAALTEADQKTLLVDLVRTNIATVLGLPTPEAIDATRAFRELGFDSLTAVELRNRLNAVTGLRLPATVVFDHPTATALAENLRELLGGTRAAAAKVTAEGTAGDDPIVIVGMACRFPGGVRTPEQLWELTDGGGDAIGEFPTDRGWDLDGLFDPDPDHAGTSYVDKGGFLAEAALFDAEFFGMSPREAVATDPQQRVLLETAWEALERAGIPAPSLRGSRTGVFVGMASHAYPGGGSKLSGAVEGYLLTGATSSVASGRIAYTFGFEGPAITLDTACSSSLVSLHLASQALRNGECDLALAGGVTVLASPNVFVGFSRQRGLAPDGRCKPFAAAADGTGFSEGVGLLVVERLSDAKARGHKVLAIVRGSAINQDGASNGLTAPNGPAQQRVIRQALANAGLNPSDVDAVEAHGTGTTLGDPIEAQALIATYGQDRPEDRPLWLGSIKSNIGHTQQAAGVAGVIKMVAALRHGRLPKTLHTDQPTPHVDWSAGAVSVLTESTPFPDTGRARRAGISSFGISGTNAHVILEQSDENTADEPGDTTAPLLWPVSAKSADALRAHATRLLAHVQNSAVEPGDIAVELATARSVFEQRAVIVGEDRAELRAGLAALADGEPHPAVIHGVAPGTPGKSVFVFPGQGSQWAGMAVDLLDSSPVFGEHLRACADAIARYTGWSLLDVLRGEPGAPDPDRLDVVQPALFAVMTSLAELWKSVGVVPNAVLGHSQGEIAAAYVAGALSLDDAARVVTLRSKALTALAGSGTMSSIPLPADEVTRRLSGDLHIASINGPDSTVVAGDDREVRDFVDACQGEGIRARLIPVDYASHTPHVESLHEELLDVLGPITPRSSTVPFFSTVTGGLLDTVGLDAEYWYRNLRHTVQFAATTQALLDAGHRLFVETSPHPVLTVSVQQTIETAEVTGAVAFGTLRRDQDGPREFAAAIARAHVHGAGIDWPAVLPARSGRADLPTYPFQHQHYWLAPVADTGDVRAAGLAGTGHPLAGVMVSIAGDDRMVLTGRLSTRTHPWLADHSVHDVVLLPGTAFVELALHAAHYLGCDRVDNLTLLAPLVLPEQGGVQLQVVVGPLGEDGDRPFTVHSRQDDTEDWILHTTGHLSGMAPARPSWSAEWPPPGAEQADVATLYDRLTAIGLAYGPVFQGLQAAWRLGDDVYAEVNLPEDVDISGFGIHPALLDAALQALSAQQSEPSDDVMLPFSWSGLSLHPTTSRTLRAHLSPTVDDGITLELAEPSGRPVATVESLRLRPVSVDQLAAATGPRRDAGLELVWQPTPDGGQSVDLAVLGEDYADLAALGEALSLPDVVVLPCPPAARDLLGVLQEWVTDDRFASMRLAVVTSGAVAVAGEDVPDLAGAAVWGLVRSAQSEHPDRFLLVDLVGDGLTAGLAVGEPQVAVRDGKVFVPRLVNLKADGEPAAFDPQGTVLVTGGTGTLGGLVAEHLVTNYGARRLLLVSRGGRADDLTDRLTALGAEVIVRPCDVTDRNAVAQLLTDIPVEHPLNVVVHAAGALDDATIYGLTPERIDTVMAPKADAAWLLHDLTRDVNLDAFVLFSSAAGVFGTPGQGNYAAANTFVDALAHHRHATGKPATSLAWGLWAETSTLTAGVTRAGLAPMATERALALFDMALASGRPALVPADLDLRQLRKLSVDGSVPPLFSRLVRTPGKRVDTSGPSLTERFAGLSEDDQRALALDVVRGHIAVVLGHSSPDGFDPDKAFQELGFDSLTAVELRNRLGAVTGLRLPATLVFDHPTANALAEYLLTALAPPVVSPADLVLAELDRLEAALAALPQEEAGELVGRRLRKLAQYGSGVAEQMESASADEVLAFIDRELRRGQDG</sequence>
<keyword evidence="3" id="KW-0597">Phosphoprotein</keyword>
<dbReference type="SMART" id="SM00823">
    <property type="entry name" value="PKS_PP"/>
    <property type="match status" value="2"/>
</dbReference>
<dbReference type="SUPFAM" id="SSF51735">
    <property type="entry name" value="NAD(P)-binding Rossmann-fold domains"/>
    <property type="match status" value="5"/>
</dbReference>
<dbReference type="InterPro" id="IPR001227">
    <property type="entry name" value="Ac_transferase_dom_sf"/>
</dbReference>
<dbReference type="GO" id="GO:0047879">
    <property type="term" value="F:erythronolide synthase activity"/>
    <property type="evidence" value="ECO:0007669"/>
    <property type="project" value="UniProtKB-EC"/>
</dbReference>
<evidence type="ECO:0000256" key="3">
    <source>
        <dbReference type="ARBA" id="ARBA00022553"/>
    </source>
</evidence>
<feature type="domain" description="Ketosynthase family 3 (KS3)" evidence="17">
    <location>
        <begin position="41"/>
        <end position="467"/>
    </location>
</feature>
<dbReference type="InterPro" id="IPR050091">
    <property type="entry name" value="PKS_NRPS_Biosynth_Enz"/>
</dbReference>
<dbReference type="InterPro" id="IPR018201">
    <property type="entry name" value="Ketoacyl_synth_AS"/>
</dbReference>
<dbReference type="InterPro" id="IPR009081">
    <property type="entry name" value="PP-bd_ACP"/>
</dbReference>
<feature type="domain" description="PKS/mFAS DH" evidence="18">
    <location>
        <begin position="935"/>
        <end position="1203"/>
    </location>
</feature>
<keyword evidence="2" id="KW-0596">Phosphopantetheine</keyword>
<evidence type="ECO:0000256" key="13">
    <source>
        <dbReference type="ARBA" id="ARBA00066981"/>
    </source>
</evidence>
<dbReference type="SMART" id="SM00829">
    <property type="entry name" value="PKS_ER"/>
    <property type="match status" value="1"/>
</dbReference>
<dbReference type="Pfam" id="PF00109">
    <property type="entry name" value="ketoacyl-synt"/>
    <property type="match status" value="2"/>
</dbReference>
<evidence type="ECO:0000313" key="19">
    <source>
        <dbReference type="EMBL" id="TCO60798.1"/>
    </source>
</evidence>
<accession>A0A4R2JU19</accession>
<dbReference type="Gene3D" id="3.10.129.110">
    <property type="entry name" value="Polyketide synthase dehydratase"/>
    <property type="match status" value="2"/>
</dbReference>
<dbReference type="CDD" id="cd08956">
    <property type="entry name" value="KR_3_FAS_SDR_x"/>
    <property type="match status" value="2"/>
</dbReference>
<dbReference type="Gene3D" id="3.40.50.11460">
    <property type="match status" value="1"/>
</dbReference>
<reference evidence="19 20" key="1">
    <citation type="submission" date="2019-03" db="EMBL/GenBank/DDBJ databases">
        <title>Genomic Encyclopedia of Type Strains, Phase IV (KMG-IV): sequencing the most valuable type-strain genomes for metagenomic binning, comparative biology and taxonomic classification.</title>
        <authorList>
            <person name="Goeker M."/>
        </authorList>
    </citation>
    <scope>NUCLEOTIDE SEQUENCE [LARGE SCALE GENOMIC DNA]</scope>
    <source>
        <strain evidence="19 20">DSM 45934</strain>
    </source>
</reference>
<feature type="compositionally biased region" description="Pro residues" evidence="15">
    <location>
        <begin position="1423"/>
        <end position="1455"/>
    </location>
</feature>
<dbReference type="Pfam" id="PF08990">
    <property type="entry name" value="Docking"/>
    <property type="match status" value="1"/>
</dbReference>
<comment type="function">
    <text evidence="10">Involved in the biosynthesis of antibiotic erythromycin via the biosynthesis of its aglycone precursor, 6-deoxyerythronolide B (6-dEB).</text>
</comment>
<evidence type="ECO:0000256" key="6">
    <source>
        <dbReference type="ARBA" id="ARBA00023194"/>
    </source>
</evidence>
<dbReference type="InterPro" id="IPR020843">
    <property type="entry name" value="ER"/>
</dbReference>
<dbReference type="SMART" id="SM00826">
    <property type="entry name" value="PKS_DH"/>
    <property type="match status" value="2"/>
</dbReference>
<dbReference type="PROSITE" id="PS52004">
    <property type="entry name" value="KS3_2"/>
    <property type="match status" value="2"/>
</dbReference>
<dbReference type="PANTHER" id="PTHR43775">
    <property type="entry name" value="FATTY ACID SYNTHASE"/>
    <property type="match status" value="1"/>
</dbReference>
<feature type="active site" description="Proton donor; for dehydratase activity" evidence="14">
    <location>
        <position position="1128"/>
    </location>
</feature>
<evidence type="ECO:0000256" key="8">
    <source>
        <dbReference type="ARBA" id="ARBA00023315"/>
    </source>
</evidence>
<dbReference type="GO" id="GO:0004315">
    <property type="term" value="F:3-oxoacyl-[acyl-carrier-protein] synthase activity"/>
    <property type="evidence" value="ECO:0007669"/>
    <property type="project" value="InterPro"/>
</dbReference>
<dbReference type="Proteomes" id="UP000295680">
    <property type="component" value="Unassembled WGS sequence"/>
</dbReference>
<dbReference type="SMART" id="SM00825">
    <property type="entry name" value="PKS_KS"/>
    <property type="match status" value="2"/>
</dbReference>